<dbReference type="EMBL" id="BAABIE010000006">
    <property type="protein sequence ID" value="GAA4746639.1"/>
    <property type="molecule type" value="Genomic_DNA"/>
</dbReference>
<dbReference type="InterPro" id="IPR018735">
    <property type="entry name" value="DUF2277"/>
</dbReference>
<proteinExistence type="predicted"/>
<evidence type="ECO:0000256" key="1">
    <source>
        <dbReference type="SAM" id="MobiDB-lite"/>
    </source>
</evidence>
<feature type="compositionally biased region" description="Basic and acidic residues" evidence="1">
    <location>
        <begin position="25"/>
        <end position="36"/>
    </location>
</feature>
<protein>
    <recommendedName>
        <fullName evidence="4">DUF2277 domain-containing protein</fullName>
    </recommendedName>
</protein>
<keyword evidence="3" id="KW-1185">Reference proteome</keyword>
<accession>A0ABP8Z517</accession>
<comment type="caution">
    <text evidence="2">The sequence shown here is derived from an EMBL/GenBank/DDBJ whole genome shotgun (WGS) entry which is preliminary data.</text>
</comment>
<dbReference type="Pfam" id="PF10041">
    <property type="entry name" value="DUF2277"/>
    <property type="match status" value="1"/>
</dbReference>
<gene>
    <name evidence="2" type="ORF">GCM10023217_15440</name>
</gene>
<evidence type="ECO:0000313" key="3">
    <source>
        <dbReference type="Proteomes" id="UP001500822"/>
    </source>
</evidence>
<evidence type="ECO:0008006" key="4">
    <source>
        <dbReference type="Google" id="ProtNLM"/>
    </source>
</evidence>
<organism evidence="2 3">
    <name type="scientific">Gordonia alkaliphila</name>
    <dbReference type="NCBI Taxonomy" id="1053547"/>
    <lineage>
        <taxon>Bacteria</taxon>
        <taxon>Bacillati</taxon>
        <taxon>Actinomycetota</taxon>
        <taxon>Actinomycetes</taxon>
        <taxon>Mycobacteriales</taxon>
        <taxon>Gordoniaceae</taxon>
        <taxon>Gordonia</taxon>
    </lineage>
</organism>
<dbReference type="Gene3D" id="3.50.50.60">
    <property type="entry name" value="FAD/NAD(P)-binding domain"/>
    <property type="match status" value="1"/>
</dbReference>
<feature type="region of interest" description="Disordered" evidence="1">
    <location>
        <begin position="15"/>
        <end position="39"/>
    </location>
</feature>
<name>A0ABP8Z517_9ACTN</name>
<dbReference type="Proteomes" id="UP001500822">
    <property type="component" value="Unassembled WGS sequence"/>
</dbReference>
<dbReference type="InterPro" id="IPR036188">
    <property type="entry name" value="FAD/NAD-bd_sf"/>
</dbReference>
<sequence length="136" mass="14787">MTAIPGFPNLFTVLGPNSPTGSIPDRNRRTSAERSRDRRRRIGRKINGMCRNIRTLHNFEPPATTDEVHAAALQYVRKVAGTTKPSQANVAAFDEAVEAVAAATQHLLDHLVTSAAPKDREVEAAKAKARSAARYA</sequence>
<evidence type="ECO:0000313" key="2">
    <source>
        <dbReference type="EMBL" id="GAA4746639.1"/>
    </source>
</evidence>
<reference evidence="3" key="1">
    <citation type="journal article" date="2019" name="Int. J. Syst. Evol. Microbiol.">
        <title>The Global Catalogue of Microorganisms (GCM) 10K type strain sequencing project: providing services to taxonomists for standard genome sequencing and annotation.</title>
        <authorList>
            <consortium name="The Broad Institute Genomics Platform"/>
            <consortium name="The Broad Institute Genome Sequencing Center for Infectious Disease"/>
            <person name="Wu L."/>
            <person name="Ma J."/>
        </authorList>
    </citation>
    <scope>NUCLEOTIDE SEQUENCE [LARGE SCALE GENOMIC DNA]</scope>
    <source>
        <strain evidence="3">JCM 18077</strain>
    </source>
</reference>